<evidence type="ECO:0000256" key="12">
    <source>
        <dbReference type="ARBA" id="ARBA00031542"/>
    </source>
</evidence>
<gene>
    <name evidence="13" type="ORF">OIK44_03030</name>
</gene>
<evidence type="ECO:0000256" key="8">
    <source>
        <dbReference type="ARBA" id="ARBA00023098"/>
    </source>
</evidence>
<evidence type="ECO:0000256" key="4">
    <source>
        <dbReference type="ARBA" id="ARBA00022519"/>
    </source>
</evidence>
<comment type="similarity">
    <text evidence="2">Belongs to the lipase chaperone family.</text>
</comment>
<evidence type="ECO:0000256" key="6">
    <source>
        <dbReference type="ARBA" id="ARBA00022963"/>
    </source>
</evidence>
<keyword evidence="9" id="KW-0472">Membrane</keyword>
<keyword evidence="7" id="KW-1133">Transmembrane helix</keyword>
<dbReference type="RefSeq" id="WP_273669196.1">
    <property type="nucleotide sequence ID" value="NZ_JAQQXR010000001.1"/>
</dbReference>
<keyword evidence="4" id="KW-0997">Cell inner membrane</keyword>
<organism evidence="13 14">
    <name type="scientific">Janthinobacterium fluminis</name>
    <dbReference type="NCBI Taxonomy" id="2987524"/>
    <lineage>
        <taxon>Bacteria</taxon>
        <taxon>Pseudomonadati</taxon>
        <taxon>Pseudomonadota</taxon>
        <taxon>Betaproteobacteria</taxon>
        <taxon>Burkholderiales</taxon>
        <taxon>Oxalobacteraceae</taxon>
        <taxon>Janthinobacterium</taxon>
    </lineage>
</organism>
<dbReference type="Proteomes" id="UP001221208">
    <property type="component" value="Unassembled WGS sequence"/>
</dbReference>
<evidence type="ECO:0000256" key="3">
    <source>
        <dbReference type="ARBA" id="ARBA00022475"/>
    </source>
</evidence>
<comment type="caution">
    <text evidence="13">The sequence shown here is derived from an EMBL/GenBank/DDBJ whole genome shotgun (WGS) entry which is preliminary data.</text>
</comment>
<evidence type="ECO:0000256" key="9">
    <source>
        <dbReference type="ARBA" id="ARBA00023136"/>
    </source>
</evidence>
<keyword evidence="14" id="KW-1185">Reference proteome</keyword>
<accession>A0ABT5JUZ5</accession>
<dbReference type="SUPFAM" id="SSF158855">
    <property type="entry name" value="Lipase chaperone-like"/>
    <property type="match status" value="1"/>
</dbReference>
<comment type="subcellular location">
    <subcellularLocation>
        <location evidence="1">Cell inner membrane</location>
        <topology evidence="1">Single-pass membrane protein</topology>
        <orientation evidence="1">Periplasmic side</orientation>
    </subcellularLocation>
</comment>
<dbReference type="Pfam" id="PF03280">
    <property type="entry name" value="Lipase_chap"/>
    <property type="match status" value="1"/>
</dbReference>
<evidence type="ECO:0000313" key="14">
    <source>
        <dbReference type="Proteomes" id="UP001221208"/>
    </source>
</evidence>
<name>A0ABT5JUZ5_9BURK</name>
<dbReference type="EMBL" id="JAQQXR010000001">
    <property type="protein sequence ID" value="MDC8756560.1"/>
    <property type="molecule type" value="Genomic_DNA"/>
</dbReference>
<dbReference type="InterPro" id="IPR004961">
    <property type="entry name" value="Lipase_chaperone"/>
</dbReference>
<reference evidence="13 14" key="1">
    <citation type="submission" date="2022-10" db="EMBL/GenBank/DDBJ databases">
        <title>Janthinobacterium sp. hw3 Genome sequencing.</title>
        <authorList>
            <person name="Park S."/>
        </authorList>
    </citation>
    <scope>NUCLEOTIDE SEQUENCE [LARGE SCALE GENOMIC DNA]</scope>
    <source>
        <strain evidence="14">hw3</strain>
    </source>
</reference>
<evidence type="ECO:0000256" key="10">
    <source>
        <dbReference type="ARBA" id="ARBA00023186"/>
    </source>
</evidence>
<proteinExistence type="inferred from homology"/>
<evidence type="ECO:0000256" key="5">
    <source>
        <dbReference type="ARBA" id="ARBA00022692"/>
    </source>
</evidence>
<evidence type="ECO:0000256" key="7">
    <source>
        <dbReference type="ARBA" id="ARBA00022989"/>
    </source>
</evidence>
<evidence type="ECO:0000313" key="13">
    <source>
        <dbReference type="EMBL" id="MDC8756560.1"/>
    </source>
</evidence>
<keyword evidence="10" id="KW-0143">Chaperone</keyword>
<evidence type="ECO:0000256" key="2">
    <source>
        <dbReference type="ARBA" id="ARBA00010358"/>
    </source>
</evidence>
<keyword evidence="8" id="KW-0443">Lipid metabolism</keyword>
<evidence type="ECO:0000256" key="1">
    <source>
        <dbReference type="ARBA" id="ARBA00004383"/>
    </source>
</evidence>
<keyword evidence="3" id="KW-1003">Cell membrane</keyword>
<evidence type="ECO:0000256" key="11">
    <source>
        <dbReference type="ARBA" id="ARBA00030948"/>
    </source>
</evidence>
<keyword evidence="5" id="KW-0812">Transmembrane</keyword>
<keyword evidence="6" id="KW-0442">Lipid degradation</keyword>
<protein>
    <recommendedName>
        <fullName evidence="11">Lipase helper protein</fullName>
    </recommendedName>
    <alternativeName>
        <fullName evidence="12">Lipase modulator</fullName>
    </alternativeName>
</protein>
<sequence>MRTNATIFRLAVLAGAVGVLYITLAQPEAAPPLPPAEADHFAFVPSMAGTRPDGELRVDAADGLVVDAELGHLFDYYLAGLGEKSMAEVRGGIERELERRLKPAPAAAAKRLLGHYLDYKRALVGVEQALPRTGDLARAARARMEAMRQLRPSYFSAAETAGLFGASDARDADALARLEIGQDPSLDAAQKQQKLAQLELRLSPALREEREAPARILHIEESVRNMRAQGAGDNEVYRARAAALSPAAADRLAELDRDEAAWQSRIDAYLAQRAAGMDAAALQRLRDAHFKPDEQRRLGAYE</sequence>